<feature type="region of interest" description="Disordered" evidence="2">
    <location>
        <begin position="356"/>
        <end position="439"/>
    </location>
</feature>
<dbReference type="CDD" id="cd01263">
    <property type="entry name" value="PH_anillin"/>
    <property type="match status" value="1"/>
</dbReference>
<feature type="compositionally biased region" description="Low complexity" evidence="2">
    <location>
        <begin position="526"/>
        <end position="536"/>
    </location>
</feature>
<gene>
    <name evidence="4" type="ORF">WA026_018411</name>
</gene>
<dbReference type="PANTHER" id="PTHR21538:SF23">
    <property type="entry name" value="ANILLIN"/>
    <property type="match status" value="1"/>
</dbReference>
<dbReference type="InterPro" id="IPR037840">
    <property type="entry name" value="PH_Anillin"/>
</dbReference>
<dbReference type="Pfam" id="PF00169">
    <property type="entry name" value="PH"/>
    <property type="match status" value="1"/>
</dbReference>
<dbReference type="PANTHER" id="PTHR21538">
    <property type="entry name" value="ANILLIN/RHOTEKIN RTKN"/>
    <property type="match status" value="1"/>
</dbReference>
<dbReference type="GO" id="GO:0031106">
    <property type="term" value="P:septin ring organization"/>
    <property type="evidence" value="ECO:0007669"/>
    <property type="project" value="TreeGrafter"/>
</dbReference>
<evidence type="ECO:0000313" key="4">
    <source>
        <dbReference type="EMBL" id="KAK9886760.1"/>
    </source>
</evidence>
<dbReference type="Gene3D" id="2.30.29.30">
    <property type="entry name" value="Pleckstrin-homology domain (PH domain)/Phosphotyrosine-binding domain (PTB)"/>
    <property type="match status" value="1"/>
</dbReference>
<evidence type="ECO:0000256" key="2">
    <source>
        <dbReference type="SAM" id="MobiDB-lite"/>
    </source>
</evidence>
<dbReference type="Pfam" id="PF08174">
    <property type="entry name" value="Anillin"/>
    <property type="match status" value="1"/>
</dbReference>
<dbReference type="SUPFAM" id="SSF50729">
    <property type="entry name" value="PH domain-like"/>
    <property type="match status" value="1"/>
</dbReference>
<dbReference type="EMBL" id="JARQZJ010000102">
    <property type="protein sequence ID" value="KAK9886760.1"/>
    <property type="molecule type" value="Genomic_DNA"/>
</dbReference>
<evidence type="ECO:0000313" key="5">
    <source>
        <dbReference type="Proteomes" id="UP001431783"/>
    </source>
</evidence>
<dbReference type="GO" id="GO:0005826">
    <property type="term" value="C:actomyosin contractile ring"/>
    <property type="evidence" value="ECO:0007669"/>
    <property type="project" value="TreeGrafter"/>
</dbReference>
<sequence>MDSFTENILTRARERQRILRNITHDEKNKVPTEKSIAGKIVTAEKDMNSSPSDYVPPKRNSSRLNLQSPKKVYEGTLPGLLNTKTLNILEDNLSMEIKVTSSDTITVQVEVDNGANSEQKENGLRKSAKDRLNRLGRLYGGDEAEISSPIHKTEEIAVLKCSGDKISGKGLRKLANLAKEMNHWEDDIKPKMKNQEQINTKSSNSNQCKNESKISEDTKEANAVNSTKKNVFNRQCEQTEIKSQSEGLKLDKSVLDTLESQGFQRVSKHTNGKLTYDFVNGNEKAFNKYKNVEKEERKENLSPKKIQFKQLSQCSTKQLIADKAARFESPNLRNASPDPSLLSISEKKALFEKNSNEPLIPKAPFGSSIPSVDGKSRPNSHKPSKTGDKTSALIKSERQQCLKSNSTDLSSSKPVPSATSSKEKDETADSQSIVKSHERKCSVQELGIIPEIEDNTVTTNLGQLCVIPEERASPLNKNGTKRQSVSPKVAAVLKDVKKVKVSPAKPGQLYPNLSDIETDNEDQTQSPSPNSSLDSTSRGDINTSFGREIMDAVCKGQPPRKRISCSETHSDVSDILEDMDDYLCESLNSNEENHSLGPTPPKQTCKDDHTRSSHSFHYKKITPNVSDNFKSPLTFTGENSVKSESSLHVVDGEVPLTHTVSFYRKQINNSAMTTPTKRVVHEDEISPKEDNSMIIVEKIKMLQDEINKQQLIISQTSRALNLCNSTLEFMGSTEQVEAEKLLLLATQRRQAMLNEIQRLKVEGTLRPQSRHAKDLPLEKGTLTISNINLPLKKEYVRALAAAGGKGHHVTCLVKCGEEVVCSKVISTVASDIKNPCYELSIPESLTLNNIYSDFAITFEIYCLQAQEEILPHDVKYHIKKDSKLTPKKSKQNSLLSRPVKESPAGPMAVRSPSFALMGYVVLSIQQMNKKTWKLNNTPTKSPLEGSVDMYVSCELTASVEHRGFLTMFADISGFGAWHRRWFVLKENSLSYWKYPDDEKKIPPIDSIDLNNCINKEVGPVSRDICARLHTFLLETVREPLPQDKESLITICEQDRTIIRHLLSADIKEERIVWCSKINSALTALKLWGKNRI</sequence>
<dbReference type="GO" id="GO:0000915">
    <property type="term" value="P:actomyosin contractile ring assembly"/>
    <property type="evidence" value="ECO:0007669"/>
    <property type="project" value="TreeGrafter"/>
</dbReference>
<dbReference type="AlphaFoldDB" id="A0AAW1V3H9"/>
<dbReference type="InterPro" id="IPR001849">
    <property type="entry name" value="PH_domain"/>
</dbReference>
<evidence type="ECO:0000256" key="1">
    <source>
        <dbReference type="ARBA" id="ARBA00023054"/>
    </source>
</evidence>
<dbReference type="PROSITE" id="PS50003">
    <property type="entry name" value="PH_DOMAIN"/>
    <property type="match status" value="1"/>
</dbReference>
<feature type="region of interest" description="Disordered" evidence="2">
    <location>
        <begin position="503"/>
        <end position="542"/>
    </location>
</feature>
<dbReference type="Proteomes" id="UP001431783">
    <property type="component" value="Unassembled WGS sequence"/>
</dbReference>
<feature type="region of interest" description="Disordered" evidence="2">
    <location>
        <begin position="45"/>
        <end position="65"/>
    </location>
</feature>
<dbReference type="InterPro" id="IPR012966">
    <property type="entry name" value="AHD"/>
</dbReference>
<dbReference type="InterPro" id="IPR051364">
    <property type="entry name" value="Cytokinesis/Rho-signaling"/>
</dbReference>
<feature type="compositionally biased region" description="Basic and acidic residues" evidence="2">
    <location>
        <begin position="210"/>
        <end position="220"/>
    </location>
</feature>
<dbReference type="SMART" id="SM00233">
    <property type="entry name" value="PH"/>
    <property type="match status" value="1"/>
</dbReference>
<organism evidence="4 5">
    <name type="scientific">Henosepilachna vigintioctopunctata</name>
    <dbReference type="NCBI Taxonomy" id="420089"/>
    <lineage>
        <taxon>Eukaryota</taxon>
        <taxon>Metazoa</taxon>
        <taxon>Ecdysozoa</taxon>
        <taxon>Arthropoda</taxon>
        <taxon>Hexapoda</taxon>
        <taxon>Insecta</taxon>
        <taxon>Pterygota</taxon>
        <taxon>Neoptera</taxon>
        <taxon>Endopterygota</taxon>
        <taxon>Coleoptera</taxon>
        <taxon>Polyphaga</taxon>
        <taxon>Cucujiformia</taxon>
        <taxon>Coccinelloidea</taxon>
        <taxon>Coccinellidae</taxon>
        <taxon>Epilachninae</taxon>
        <taxon>Epilachnini</taxon>
        <taxon>Henosepilachna</taxon>
    </lineage>
</organism>
<protein>
    <recommendedName>
        <fullName evidence="3">PH domain-containing protein</fullName>
    </recommendedName>
</protein>
<reference evidence="4 5" key="1">
    <citation type="submission" date="2023-03" db="EMBL/GenBank/DDBJ databases">
        <title>Genome insight into feeding habits of ladybird beetles.</title>
        <authorList>
            <person name="Li H.-S."/>
            <person name="Huang Y.-H."/>
            <person name="Pang H."/>
        </authorList>
    </citation>
    <scope>NUCLEOTIDE SEQUENCE [LARGE SCALE GENOMIC DNA]</scope>
    <source>
        <strain evidence="4">SYSU_2023b</strain>
        <tissue evidence="4">Whole body</tissue>
    </source>
</reference>
<feature type="compositionally biased region" description="Low complexity" evidence="2">
    <location>
        <begin position="410"/>
        <end position="420"/>
    </location>
</feature>
<proteinExistence type="predicted"/>
<comment type="caution">
    <text evidence="4">The sequence shown here is derived from an EMBL/GenBank/DDBJ whole genome shotgun (WGS) entry which is preliminary data.</text>
</comment>
<dbReference type="FunFam" id="2.30.29.30:FF:000111">
    <property type="entry name" value="anillin isoform X1"/>
    <property type="match status" value="1"/>
</dbReference>
<feature type="region of interest" description="Disordered" evidence="2">
    <location>
        <begin position="193"/>
        <end position="226"/>
    </location>
</feature>
<name>A0AAW1V3H9_9CUCU</name>
<dbReference type="GO" id="GO:0000281">
    <property type="term" value="P:mitotic cytokinesis"/>
    <property type="evidence" value="ECO:0007669"/>
    <property type="project" value="TreeGrafter"/>
</dbReference>
<accession>A0AAW1V3H9</accession>
<feature type="domain" description="PH" evidence="3">
    <location>
        <begin position="958"/>
        <end position="1082"/>
    </location>
</feature>
<evidence type="ECO:0000259" key="3">
    <source>
        <dbReference type="PROSITE" id="PS50003"/>
    </source>
</evidence>
<feature type="region of interest" description="Disordered" evidence="2">
    <location>
        <begin position="881"/>
        <end position="906"/>
    </location>
</feature>
<feature type="region of interest" description="Disordered" evidence="2">
    <location>
        <begin position="589"/>
        <end position="619"/>
    </location>
</feature>
<feature type="compositionally biased region" description="Polar residues" evidence="2">
    <location>
        <begin position="195"/>
        <end position="209"/>
    </location>
</feature>
<keyword evidence="5" id="KW-1185">Reference proteome</keyword>
<dbReference type="InterPro" id="IPR011993">
    <property type="entry name" value="PH-like_dom_sf"/>
</dbReference>
<keyword evidence="1" id="KW-0175">Coiled coil</keyword>